<gene>
    <name evidence="1" type="ordered locus">ELI_4334</name>
</gene>
<proteinExistence type="predicted"/>
<accession>E3GQI2</accession>
<protein>
    <submittedName>
        <fullName evidence="1">Uncharacterized protein</fullName>
    </submittedName>
</protein>
<sequence length="40" mass="4873">MKDNGFRQLPFPAFFFPSFQRVWLKSAVSFSDWIIKTERF</sequence>
<dbReference type="AlphaFoldDB" id="E3GQI2"/>
<dbReference type="Proteomes" id="UP000006873">
    <property type="component" value="Chromosome"/>
</dbReference>
<dbReference type="HOGENOM" id="CLU_3289854_0_0_9"/>
<organism evidence="1 2">
    <name type="scientific">Eubacterium callanderi</name>
    <dbReference type="NCBI Taxonomy" id="53442"/>
    <lineage>
        <taxon>Bacteria</taxon>
        <taxon>Bacillati</taxon>
        <taxon>Bacillota</taxon>
        <taxon>Clostridia</taxon>
        <taxon>Eubacteriales</taxon>
        <taxon>Eubacteriaceae</taxon>
        <taxon>Eubacterium</taxon>
    </lineage>
</organism>
<dbReference type="EMBL" id="CP002273">
    <property type="protein sequence ID" value="ADO39274.1"/>
    <property type="molecule type" value="Genomic_DNA"/>
</dbReference>
<reference key="1">
    <citation type="submission" date="2010-09" db="EMBL/GenBank/DDBJ databases">
        <authorList>
            <person name="Roh H."/>
            <person name="Ko H.-J."/>
            <person name="Kim D."/>
            <person name="Choi D.G."/>
            <person name="Park S."/>
            <person name="Kim S."/>
            <person name="Kim K.H."/>
            <person name="Chang I.S."/>
            <person name="Choi I.-G."/>
        </authorList>
    </citation>
    <scope>NUCLEOTIDE SEQUENCE</scope>
    <source>
        <strain>KIST612</strain>
    </source>
</reference>
<evidence type="ECO:0000313" key="2">
    <source>
        <dbReference type="Proteomes" id="UP000006873"/>
    </source>
</evidence>
<dbReference type="KEGG" id="elm:ELI_4334"/>
<reference evidence="1 2" key="2">
    <citation type="journal article" date="2011" name="J. Bacteriol.">
        <title>Complete genome sequence of a carbon monoxide-utilizing acetogen, Eubacterium limosum KIST612.</title>
        <authorList>
            <person name="Roh H."/>
            <person name="Ko H.J."/>
            <person name="Kim D."/>
            <person name="Choi D.G."/>
            <person name="Park S."/>
            <person name="Kim S."/>
            <person name="Chang I.S."/>
            <person name="Choi I.G."/>
        </authorList>
    </citation>
    <scope>NUCLEOTIDE SEQUENCE [LARGE SCALE GENOMIC DNA]</scope>
    <source>
        <strain evidence="1 2">KIST612</strain>
    </source>
</reference>
<evidence type="ECO:0000313" key="1">
    <source>
        <dbReference type="EMBL" id="ADO39274.1"/>
    </source>
</evidence>
<keyword evidence="2" id="KW-1185">Reference proteome</keyword>
<name>E3GQI2_9FIRM</name>